<dbReference type="Proteomes" id="UP000320762">
    <property type="component" value="Unassembled WGS sequence"/>
</dbReference>
<accession>A0A550BWY3</accession>
<keyword evidence="2" id="KW-1185">Reference proteome</keyword>
<organism evidence="1 2">
    <name type="scientific">Schizophyllum amplum</name>
    <dbReference type="NCBI Taxonomy" id="97359"/>
    <lineage>
        <taxon>Eukaryota</taxon>
        <taxon>Fungi</taxon>
        <taxon>Dikarya</taxon>
        <taxon>Basidiomycota</taxon>
        <taxon>Agaricomycotina</taxon>
        <taxon>Agaricomycetes</taxon>
        <taxon>Agaricomycetidae</taxon>
        <taxon>Agaricales</taxon>
        <taxon>Schizophyllaceae</taxon>
        <taxon>Schizophyllum</taxon>
    </lineage>
</organism>
<evidence type="ECO:0000313" key="1">
    <source>
        <dbReference type="EMBL" id="TRM57055.1"/>
    </source>
</evidence>
<feature type="non-terminal residue" evidence="1">
    <location>
        <position position="1"/>
    </location>
</feature>
<sequence length="157" mass="16929">LALARRVGVALALCVDVALARCVGIALALCVCVALARCVGVALSRCVGVALSQCRRLADFSRPRLRNHAHRAVLVGLRVVQLKLDSRTLSESMVLLDFTDIADFIPGPRVHIHRRFCGRPTSMPSIHDLAAIPDFTLDDGFTADDGFTTYPWSSSSG</sequence>
<reference evidence="1 2" key="1">
    <citation type="journal article" date="2019" name="New Phytol.">
        <title>Comparative genomics reveals unique wood-decay strategies and fruiting body development in the Schizophyllaceae.</title>
        <authorList>
            <person name="Almasi E."/>
            <person name="Sahu N."/>
            <person name="Krizsan K."/>
            <person name="Balint B."/>
            <person name="Kovacs G.M."/>
            <person name="Kiss B."/>
            <person name="Cseklye J."/>
            <person name="Drula E."/>
            <person name="Henrissat B."/>
            <person name="Nagy I."/>
            <person name="Chovatia M."/>
            <person name="Adam C."/>
            <person name="LaButti K."/>
            <person name="Lipzen A."/>
            <person name="Riley R."/>
            <person name="Grigoriev I.V."/>
            <person name="Nagy L.G."/>
        </authorList>
    </citation>
    <scope>NUCLEOTIDE SEQUENCE [LARGE SCALE GENOMIC DNA]</scope>
    <source>
        <strain evidence="1 2">NL-1724</strain>
    </source>
</reference>
<comment type="caution">
    <text evidence="1">The sequence shown here is derived from an EMBL/GenBank/DDBJ whole genome shotgun (WGS) entry which is preliminary data.</text>
</comment>
<name>A0A550BWY3_9AGAR</name>
<protein>
    <submittedName>
        <fullName evidence="1">Uncharacterized protein</fullName>
    </submittedName>
</protein>
<dbReference type="EMBL" id="VDMD01000053">
    <property type="protein sequence ID" value="TRM57055.1"/>
    <property type="molecule type" value="Genomic_DNA"/>
</dbReference>
<gene>
    <name evidence="1" type="ORF">BD626DRAFT_516232</name>
</gene>
<evidence type="ECO:0000313" key="2">
    <source>
        <dbReference type="Proteomes" id="UP000320762"/>
    </source>
</evidence>
<dbReference type="AlphaFoldDB" id="A0A550BWY3"/>
<proteinExistence type="predicted"/>